<keyword evidence="2" id="KW-1185">Reference proteome</keyword>
<dbReference type="InterPro" id="IPR018679">
    <property type="entry name" value="DUF2161"/>
</dbReference>
<proteinExistence type="predicted"/>
<sequence length="228" mass="25163">METDLYPPVKRFLENLGFEVKGEVRSCDVVAISKDVTELVVIGELKRTFSLELLLQAVERTSACDEVWLAVAASKTGRGREGDKRVKKLLRLLGFGLLSVAANGRVDVLVEPGPWKPRRDPKRRSRIVNEFHRRKGDPIAGGSTRIPQMTAYRQQALVVAEALAEGPQRPRDLKAAAPDAARMLQANVYGWFERIERGVYGLTEAGRAALVTWTSEAPAEKADATRAA</sequence>
<dbReference type="EMBL" id="JAGGJU010000005">
    <property type="protein sequence ID" value="MBP1850631.1"/>
    <property type="molecule type" value="Genomic_DNA"/>
</dbReference>
<protein>
    <recommendedName>
        <fullName evidence="3">Restriction endonuclease type IV Mrr domain-containing protein</fullName>
    </recommendedName>
</protein>
<organism evidence="1 2">
    <name type="scientific">Rhizobium halophytocola</name>
    <dbReference type="NCBI Taxonomy" id="735519"/>
    <lineage>
        <taxon>Bacteria</taxon>
        <taxon>Pseudomonadati</taxon>
        <taxon>Pseudomonadota</taxon>
        <taxon>Alphaproteobacteria</taxon>
        <taxon>Hyphomicrobiales</taxon>
        <taxon>Rhizobiaceae</taxon>
        <taxon>Rhizobium/Agrobacterium group</taxon>
        <taxon>Rhizobium</taxon>
    </lineage>
</organism>
<dbReference type="Proteomes" id="UP000759443">
    <property type="component" value="Unassembled WGS sequence"/>
</dbReference>
<dbReference type="Pfam" id="PF09929">
    <property type="entry name" value="DUF2161"/>
    <property type="match status" value="1"/>
</dbReference>
<evidence type="ECO:0000313" key="1">
    <source>
        <dbReference type="EMBL" id="MBP1850631.1"/>
    </source>
</evidence>
<comment type="caution">
    <text evidence="1">The sequence shown here is derived from an EMBL/GenBank/DDBJ whole genome shotgun (WGS) entry which is preliminary data.</text>
</comment>
<reference evidence="1 2" key="1">
    <citation type="submission" date="2021-03" db="EMBL/GenBank/DDBJ databases">
        <title>Genomic Encyclopedia of Type Strains, Phase IV (KMG-IV): sequencing the most valuable type-strain genomes for metagenomic binning, comparative biology and taxonomic classification.</title>
        <authorList>
            <person name="Goeker M."/>
        </authorList>
    </citation>
    <scope>NUCLEOTIDE SEQUENCE [LARGE SCALE GENOMIC DNA]</scope>
    <source>
        <strain evidence="1 2">DSM 21600</strain>
    </source>
</reference>
<evidence type="ECO:0008006" key="3">
    <source>
        <dbReference type="Google" id="ProtNLM"/>
    </source>
</evidence>
<accession>A0ABS4DY72</accession>
<evidence type="ECO:0000313" key="2">
    <source>
        <dbReference type="Proteomes" id="UP000759443"/>
    </source>
</evidence>
<gene>
    <name evidence="1" type="ORF">J2Z17_002068</name>
</gene>
<dbReference type="RefSeq" id="WP_209944562.1">
    <property type="nucleotide sequence ID" value="NZ_JAGGJU010000005.1"/>
</dbReference>
<name>A0ABS4DY72_9HYPH</name>